<comment type="similarity">
    <text evidence="8 10">Belongs to the adenylosuccinate synthetase family.</text>
</comment>
<keyword evidence="2 8" id="KW-0436">Ligase</keyword>
<comment type="pathway">
    <text evidence="8 10">Purine metabolism; AMP biosynthesis via de novo pathway; AMP from IMP: step 1/2.</text>
</comment>
<dbReference type="InterPro" id="IPR027417">
    <property type="entry name" value="P-loop_NTPase"/>
</dbReference>
<dbReference type="Gene3D" id="3.90.170.10">
    <property type="entry name" value="Adenylosuccinate Synthetase, subunit A, domain 3"/>
    <property type="match status" value="1"/>
</dbReference>
<dbReference type="InterPro" id="IPR033128">
    <property type="entry name" value="Adenylosuccin_syn_Lys_AS"/>
</dbReference>
<feature type="binding site" description="in other chain" evidence="8">
    <location>
        <position position="223"/>
    </location>
    <ligand>
        <name>IMP</name>
        <dbReference type="ChEBI" id="CHEBI:58053"/>
        <note>ligand shared between dimeric partners</note>
    </ligand>
</feature>
<evidence type="ECO:0000256" key="2">
    <source>
        <dbReference type="ARBA" id="ARBA00022598"/>
    </source>
</evidence>
<gene>
    <name evidence="8" type="primary">purA</name>
    <name evidence="11" type="ORF">GCM10022276_24170</name>
</gene>
<dbReference type="CDD" id="cd03108">
    <property type="entry name" value="AdSS"/>
    <property type="match status" value="1"/>
</dbReference>
<dbReference type="NCBIfam" id="NF002223">
    <property type="entry name" value="PRK01117.1"/>
    <property type="match status" value="1"/>
</dbReference>
<keyword evidence="8" id="KW-0963">Cytoplasm</keyword>
<keyword evidence="12" id="KW-1185">Reference proteome</keyword>
<feature type="binding site" evidence="8">
    <location>
        <position position="143"/>
    </location>
    <ligand>
        <name>IMP</name>
        <dbReference type="ChEBI" id="CHEBI:58053"/>
        <note>ligand shared between dimeric partners</note>
    </ligand>
</feature>
<dbReference type="EC" id="6.3.4.4" evidence="8 10"/>
<evidence type="ECO:0000256" key="4">
    <source>
        <dbReference type="ARBA" id="ARBA00022741"/>
    </source>
</evidence>
<feature type="binding site" description="in other chain" evidence="8">
    <location>
        <begin position="38"/>
        <end position="41"/>
    </location>
    <ligand>
        <name>IMP</name>
        <dbReference type="ChEBI" id="CHEBI:58053"/>
        <note>ligand shared between dimeric partners</note>
    </ligand>
</feature>
<sequence>MGNVTVIGAQWGDEGKGKIVDWLASRADMVVRFQGGHNAGHTLVVGDKTYKLSLLPSGIVRGTPSVIGNGVVLDPWALRDEVTRMREMGIDVTPDVLMIAETCPLILPIHRDLDALREDASGAGKIGTTRRGIGPAYEDKVGRRAIRVCDLAHLGELGPQLDRLCAHHDALRAGFGEPPVDRERLKNDLAEIADFVLQFAKPVWRDLDEARSRGRRILFEGAQGVLLDVDHGTYPFVTSSNTVAGTTGSGSGMGPSAAGFVLGITKAYTTRVGSGPFPTEQDNEVGERLGERGHEFGTVTGRRRRCGWFDAVLVRQAVAVSGVTGIALTKLDVLDGFEKVMICTGYRIGGQEFDHLPPHAADQSRVEPVYEEIEGWPGSTRGARSWADLPARAIKYVRRIEELIRCPVALVSTSPERDDTILVRDPFAG</sequence>
<keyword evidence="6 8" id="KW-0460">Magnesium</keyword>
<feature type="binding site" evidence="8">
    <location>
        <begin position="298"/>
        <end position="304"/>
    </location>
    <ligand>
        <name>substrate</name>
    </ligand>
</feature>
<feature type="binding site" evidence="8">
    <location>
        <begin position="40"/>
        <end position="42"/>
    </location>
    <ligand>
        <name>GTP</name>
        <dbReference type="ChEBI" id="CHEBI:37565"/>
    </ligand>
</feature>
<proteinExistence type="inferred from homology"/>
<dbReference type="HAMAP" id="MF_00011">
    <property type="entry name" value="Adenylosucc_synth"/>
    <property type="match status" value="1"/>
</dbReference>
<evidence type="ECO:0000256" key="7">
    <source>
        <dbReference type="ARBA" id="ARBA00023134"/>
    </source>
</evidence>
<evidence type="ECO:0000313" key="11">
    <source>
        <dbReference type="EMBL" id="GAA3904716.1"/>
    </source>
</evidence>
<dbReference type="Proteomes" id="UP001500827">
    <property type="component" value="Unassembled WGS sequence"/>
</dbReference>
<evidence type="ECO:0000313" key="12">
    <source>
        <dbReference type="Proteomes" id="UP001500827"/>
    </source>
</evidence>
<dbReference type="PROSITE" id="PS01266">
    <property type="entry name" value="ADENYLOSUCCIN_SYN_1"/>
    <property type="match status" value="1"/>
</dbReference>
<dbReference type="PANTHER" id="PTHR11846">
    <property type="entry name" value="ADENYLOSUCCINATE SYNTHETASE"/>
    <property type="match status" value="1"/>
</dbReference>
<accession>A0ABP7LM81</accession>
<dbReference type="InterPro" id="IPR042110">
    <property type="entry name" value="Adenylosuccinate_synth_dom2"/>
</dbReference>
<dbReference type="InterPro" id="IPR042109">
    <property type="entry name" value="Adenylosuccinate_synth_dom1"/>
</dbReference>
<comment type="function">
    <text evidence="8">Plays an important role in the de novo pathway of purine nucleotide biosynthesis. Catalyzes the first committed step in the biosynthesis of AMP from IMP.</text>
</comment>
<comment type="catalytic activity">
    <reaction evidence="8 10">
        <text>IMP + L-aspartate + GTP = N(6)-(1,2-dicarboxyethyl)-AMP + GDP + phosphate + 2 H(+)</text>
        <dbReference type="Rhea" id="RHEA:15753"/>
        <dbReference type="ChEBI" id="CHEBI:15378"/>
        <dbReference type="ChEBI" id="CHEBI:29991"/>
        <dbReference type="ChEBI" id="CHEBI:37565"/>
        <dbReference type="ChEBI" id="CHEBI:43474"/>
        <dbReference type="ChEBI" id="CHEBI:57567"/>
        <dbReference type="ChEBI" id="CHEBI:58053"/>
        <dbReference type="ChEBI" id="CHEBI:58189"/>
        <dbReference type="EC" id="6.3.4.4"/>
    </reaction>
</comment>
<feature type="binding site" evidence="8">
    <location>
        <begin position="412"/>
        <end position="414"/>
    </location>
    <ligand>
        <name>GTP</name>
        <dbReference type="ChEBI" id="CHEBI:37565"/>
    </ligand>
</feature>
<feature type="active site" description="Proton donor" evidence="8">
    <location>
        <position position="41"/>
    </location>
</feature>
<feature type="binding site" evidence="8">
    <location>
        <position position="13"/>
    </location>
    <ligand>
        <name>Mg(2+)</name>
        <dbReference type="ChEBI" id="CHEBI:18420"/>
    </ligand>
</feature>
<evidence type="ECO:0000256" key="10">
    <source>
        <dbReference type="RuleBase" id="RU000520"/>
    </source>
</evidence>
<comment type="subcellular location">
    <subcellularLocation>
        <location evidence="8">Cytoplasm</location>
    </subcellularLocation>
</comment>
<dbReference type="InterPro" id="IPR001114">
    <property type="entry name" value="Adenylosuccinate_synthetase"/>
</dbReference>
<dbReference type="EMBL" id="BAABBM010000001">
    <property type="protein sequence ID" value="GAA3904716.1"/>
    <property type="molecule type" value="Genomic_DNA"/>
</dbReference>
<name>A0ABP7LM81_9SPHN</name>
<keyword evidence="5 8" id="KW-0658">Purine biosynthesis</keyword>
<feature type="binding site" evidence="8">
    <location>
        <position position="304"/>
    </location>
    <ligand>
        <name>GTP</name>
        <dbReference type="ChEBI" id="CHEBI:37565"/>
    </ligand>
</feature>
<dbReference type="RefSeq" id="WP_344699952.1">
    <property type="nucleotide sequence ID" value="NZ_BAABBM010000001.1"/>
</dbReference>
<evidence type="ECO:0000256" key="1">
    <source>
        <dbReference type="ARBA" id="ARBA00011738"/>
    </source>
</evidence>
<keyword evidence="3 8" id="KW-0479">Metal-binding</keyword>
<evidence type="ECO:0000256" key="8">
    <source>
        <dbReference type="HAMAP-Rule" id="MF_00011"/>
    </source>
</evidence>
<feature type="binding site" description="in other chain" evidence="8">
    <location>
        <position position="238"/>
    </location>
    <ligand>
        <name>IMP</name>
        <dbReference type="ChEBI" id="CHEBI:58053"/>
        <note>ligand shared between dimeric partners</note>
    </ligand>
</feature>
<evidence type="ECO:0000256" key="9">
    <source>
        <dbReference type="PROSITE-ProRule" id="PRU10134"/>
    </source>
</evidence>
<organism evidence="11 12">
    <name type="scientific">Sphingomonas limnosediminicola</name>
    <dbReference type="NCBI Taxonomy" id="940133"/>
    <lineage>
        <taxon>Bacteria</taxon>
        <taxon>Pseudomonadati</taxon>
        <taxon>Pseudomonadota</taxon>
        <taxon>Alphaproteobacteria</taxon>
        <taxon>Sphingomonadales</taxon>
        <taxon>Sphingomonadaceae</taxon>
        <taxon>Sphingomonas</taxon>
    </lineage>
</organism>
<feature type="binding site" description="in other chain" evidence="8">
    <location>
        <position position="129"/>
    </location>
    <ligand>
        <name>IMP</name>
        <dbReference type="ChEBI" id="CHEBI:58053"/>
        <note>ligand shared between dimeric partners</note>
    </ligand>
</feature>
<comment type="caution">
    <text evidence="11">The sequence shown here is derived from an EMBL/GenBank/DDBJ whole genome shotgun (WGS) entry which is preliminary data.</text>
</comment>
<dbReference type="Gene3D" id="3.40.440.10">
    <property type="entry name" value="Adenylosuccinate Synthetase, subunit A, domain 1"/>
    <property type="match status" value="1"/>
</dbReference>
<feature type="active site" evidence="9">
    <location>
        <position position="140"/>
    </location>
</feature>
<feature type="binding site" evidence="8">
    <location>
        <begin position="330"/>
        <end position="332"/>
    </location>
    <ligand>
        <name>GTP</name>
        <dbReference type="ChEBI" id="CHEBI:37565"/>
    </ligand>
</feature>
<dbReference type="InterPro" id="IPR042111">
    <property type="entry name" value="Adenylosuccinate_synth_dom3"/>
</dbReference>
<comment type="subunit">
    <text evidence="1 8">Homodimer.</text>
</comment>
<dbReference type="Pfam" id="PF00709">
    <property type="entry name" value="Adenylsucc_synt"/>
    <property type="match status" value="1"/>
</dbReference>
<feature type="binding site" description="in other chain" evidence="8">
    <location>
        <begin position="13"/>
        <end position="16"/>
    </location>
    <ligand>
        <name>IMP</name>
        <dbReference type="ChEBI" id="CHEBI:58053"/>
        <note>ligand shared between dimeric partners</note>
    </ligand>
</feature>
<evidence type="ECO:0000256" key="6">
    <source>
        <dbReference type="ARBA" id="ARBA00022842"/>
    </source>
</evidence>
<dbReference type="Gene3D" id="1.10.300.10">
    <property type="entry name" value="Adenylosuccinate Synthetase, subunit A, domain 2"/>
    <property type="match status" value="1"/>
</dbReference>
<dbReference type="InterPro" id="IPR018220">
    <property type="entry name" value="Adenylosuccin_syn_GTP-bd"/>
</dbReference>
<feature type="binding site" evidence="8">
    <location>
        <begin position="12"/>
        <end position="18"/>
    </location>
    <ligand>
        <name>GTP</name>
        <dbReference type="ChEBI" id="CHEBI:37565"/>
    </ligand>
</feature>
<evidence type="ECO:0000256" key="5">
    <source>
        <dbReference type="ARBA" id="ARBA00022755"/>
    </source>
</evidence>
<comment type="cofactor">
    <cofactor evidence="8">
        <name>Mg(2+)</name>
        <dbReference type="ChEBI" id="CHEBI:18420"/>
    </cofactor>
    <text evidence="8">Binds 1 Mg(2+) ion per subunit.</text>
</comment>
<feature type="binding site" description="in other chain" evidence="8">
    <location>
        <position position="302"/>
    </location>
    <ligand>
        <name>IMP</name>
        <dbReference type="ChEBI" id="CHEBI:58053"/>
        <note>ligand shared between dimeric partners</note>
    </ligand>
</feature>
<reference evidence="12" key="1">
    <citation type="journal article" date="2019" name="Int. J. Syst. Evol. Microbiol.">
        <title>The Global Catalogue of Microorganisms (GCM) 10K type strain sequencing project: providing services to taxonomists for standard genome sequencing and annotation.</title>
        <authorList>
            <consortium name="The Broad Institute Genomics Platform"/>
            <consortium name="The Broad Institute Genome Sequencing Center for Infectious Disease"/>
            <person name="Wu L."/>
            <person name="Ma J."/>
        </authorList>
    </citation>
    <scope>NUCLEOTIDE SEQUENCE [LARGE SCALE GENOMIC DNA]</scope>
    <source>
        <strain evidence="12">JCM 17543</strain>
    </source>
</reference>
<keyword evidence="4 8" id="KW-0547">Nucleotide-binding</keyword>
<protein>
    <recommendedName>
        <fullName evidence="8 10">Adenylosuccinate synthetase</fullName>
        <shortName evidence="8">AMPSase</shortName>
        <shortName evidence="8">AdSS</shortName>
        <ecNumber evidence="8 10">6.3.4.4</ecNumber>
    </recommendedName>
    <alternativeName>
        <fullName evidence="8">IMP--aspartate ligase</fullName>
    </alternativeName>
</protein>
<dbReference type="SMART" id="SM00788">
    <property type="entry name" value="Adenylsucc_synt"/>
    <property type="match status" value="1"/>
</dbReference>
<dbReference type="PROSITE" id="PS00513">
    <property type="entry name" value="ADENYLOSUCCIN_SYN_2"/>
    <property type="match status" value="1"/>
</dbReference>
<keyword evidence="7 8" id="KW-0342">GTP-binding</keyword>
<evidence type="ECO:0000256" key="3">
    <source>
        <dbReference type="ARBA" id="ARBA00022723"/>
    </source>
</evidence>
<dbReference type="NCBIfam" id="TIGR00184">
    <property type="entry name" value="purA"/>
    <property type="match status" value="1"/>
</dbReference>
<dbReference type="PANTHER" id="PTHR11846:SF0">
    <property type="entry name" value="ADENYLOSUCCINATE SYNTHETASE"/>
    <property type="match status" value="1"/>
</dbReference>
<dbReference type="SUPFAM" id="SSF52540">
    <property type="entry name" value="P-loop containing nucleoside triphosphate hydrolases"/>
    <property type="match status" value="1"/>
</dbReference>
<feature type="binding site" evidence="8">
    <location>
        <position position="40"/>
    </location>
    <ligand>
        <name>Mg(2+)</name>
        <dbReference type="ChEBI" id="CHEBI:18420"/>
    </ligand>
</feature>
<feature type="active site" description="Proton acceptor" evidence="8">
    <location>
        <position position="13"/>
    </location>
</feature>